<proteinExistence type="predicted"/>
<sequence>MASLRASTPPCPSEDSWRGSEAGRSATTTTTTTITTTTTEEDEDEEEQEQGREMGKVSGVQGEGRGGGGDHLINTETQELGNMLGDAA</sequence>
<organism evidence="2 3">
    <name type="scientific">Portunus trituberculatus</name>
    <name type="common">Swimming crab</name>
    <name type="synonym">Neptunus trituberculatus</name>
    <dbReference type="NCBI Taxonomy" id="210409"/>
    <lineage>
        <taxon>Eukaryota</taxon>
        <taxon>Metazoa</taxon>
        <taxon>Ecdysozoa</taxon>
        <taxon>Arthropoda</taxon>
        <taxon>Crustacea</taxon>
        <taxon>Multicrustacea</taxon>
        <taxon>Malacostraca</taxon>
        <taxon>Eumalacostraca</taxon>
        <taxon>Eucarida</taxon>
        <taxon>Decapoda</taxon>
        <taxon>Pleocyemata</taxon>
        <taxon>Brachyura</taxon>
        <taxon>Eubrachyura</taxon>
        <taxon>Portunoidea</taxon>
        <taxon>Portunidae</taxon>
        <taxon>Portuninae</taxon>
        <taxon>Portunus</taxon>
    </lineage>
</organism>
<dbReference type="AlphaFoldDB" id="A0A5B7GJJ9"/>
<comment type="caution">
    <text evidence="2">The sequence shown here is derived from an EMBL/GenBank/DDBJ whole genome shotgun (WGS) entry which is preliminary data.</text>
</comment>
<feature type="compositionally biased region" description="Gly residues" evidence="1">
    <location>
        <begin position="61"/>
        <end position="70"/>
    </location>
</feature>
<evidence type="ECO:0000256" key="1">
    <source>
        <dbReference type="SAM" id="MobiDB-lite"/>
    </source>
</evidence>
<protein>
    <submittedName>
        <fullName evidence="2">Uncharacterized protein</fullName>
    </submittedName>
</protein>
<name>A0A5B7GJJ9_PORTR</name>
<feature type="compositionally biased region" description="Low complexity" evidence="1">
    <location>
        <begin position="27"/>
        <end position="38"/>
    </location>
</feature>
<dbReference type="EMBL" id="VSRR010016308">
    <property type="protein sequence ID" value="MPC59152.1"/>
    <property type="molecule type" value="Genomic_DNA"/>
</dbReference>
<keyword evidence="3" id="KW-1185">Reference proteome</keyword>
<evidence type="ECO:0000313" key="3">
    <source>
        <dbReference type="Proteomes" id="UP000324222"/>
    </source>
</evidence>
<feature type="compositionally biased region" description="Acidic residues" evidence="1">
    <location>
        <begin position="39"/>
        <end position="48"/>
    </location>
</feature>
<dbReference type="Proteomes" id="UP000324222">
    <property type="component" value="Unassembled WGS sequence"/>
</dbReference>
<feature type="region of interest" description="Disordered" evidence="1">
    <location>
        <begin position="1"/>
        <end position="88"/>
    </location>
</feature>
<gene>
    <name evidence="2" type="ORF">E2C01_053167</name>
</gene>
<reference evidence="2 3" key="1">
    <citation type="submission" date="2019-05" db="EMBL/GenBank/DDBJ databases">
        <title>Another draft genome of Portunus trituberculatus and its Hox gene families provides insights of decapod evolution.</title>
        <authorList>
            <person name="Jeong J.-H."/>
            <person name="Song I."/>
            <person name="Kim S."/>
            <person name="Choi T."/>
            <person name="Kim D."/>
            <person name="Ryu S."/>
            <person name="Kim W."/>
        </authorList>
    </citation>
    <scope>NUCLEOTIDE SEQUENCE [LARGE SCALE GENOMIC DNA]</scope>
    <source>
        <tissue evidence="2">Muscle</tissue>
    </source>
</reference>
<evidence type="ECO:0000313" key="2">
    <source>
        <dbReference type="EMBL" id="MPC59152.1"/>
    </source>
</evidence>
<accession>A0A5B7GJJ9</accession>